<feature type="transmembrane region" description="Helical" evidence="6">
    <location>
        <begin position="197"/>
        <end position="218"/>
    </location>
</feature>
<keyword evidence="4 6" id="KW-1133">Transmembrane helix</keyword>
<feature type="transmembrane region" description="Helical" evidence="6">
    <location>
        <begin position="225"/>
        <end position="254"/>
    </location>
</feature>
<feature type="transmembrane region" description="Helical" evidence="6">
    <location>
        <begin position="260"/>
        <end position="283"/>
    </location>
</feature>
<dbReference type="PROSITE" id="PS51257">
    <property type="entry name" value="PROKAR_LIPOPROTEIN"/>
    <property type="match status" value="1"/>
</dbReference>
<dbReference type="PANTHER" id="PTHR21716:SF4">
    <property type="entry name" value="TRANSMEMBRANE PROTEIN 245"/>
    <property type="match status" value="1"/>
</dbReference>
<evidence type="ECO:0000256" key="3">
    <source>
        <dbReference type="ARBA" id="ARBA00022692"/>
    </source>
</evidence>
<organism evidence="7 8">
    <name type="scientific">Arcticibacter tournemirensis</name>
    <dbReference type="NCBI Taxonomy" id="699437"/>
    <lineage>
        <taxon>Bacteria</taxon>
        <taxon>Pseudomonadati</taxon>
        <taxon>Bacteroidota</taxon>
        <taxon>Sphingobacteriia</taxon>
        <taxon>Sphingobacteriales</taxon>
        <taxon>Sphingobacteriaceae</taxon>
        <taxon>Arcticibacter</taxon>
    </lineage>
</organism>
<accession>A0A4Q0ME84</accession>
<evidence type="ECO:0000313" key="7">
    <source>
        <dbReference type="EMBL" id="RXF71737.1"/>
    </source>
</evidence>
<sequence>MAVFNYKQRNNILLIILVILGCCILYSLRFIAGSLLSTVIMYTLFRPVYVYLTRSLNWNKYVACIGIIISSFLTFVIPFYGLSLMVIDKISEFQRDPLKLKVIARRIDDFFGSKLHQPDMLQKAIQKTTSYAGELFPSIIGGAAGLLLGIVVMYFLLYFMFLNYETFEKQLIKYSPFREQNALKFADELKYTTYSNVLGQGIIAIVQGSLVCLGFFIFGLKDAVFWGVISIFLSFLPLVGSALVFIPAGVIALANGNNTAGIGILLWGILLVSNIDNVIRFLIAKHIGNIHPIITVIGVIIGIPAFGIMGLVLGPLLLSYFILTVRIYETSKLASDRLERIISTDEE</sequence>
<name>A0A4Q0ME84_9SPHI</name>
<feature type="transmembrane region" description="Helical" evidence="6">
    <location>
        <begin position="65"/>
        <end position="87"/>
    </location>
</feature>
<keyword evidence="3 6" id="KW-0812">Transmembrane</keyword>
<evidence type="ECO:0000256" key="4">
    <source>
        <dbReference type="ARBA" id="ARBA00022989"/>
    </source>
</evidence>
<dbReference type="AlphaFoldDB" id="A0A4Q0ME84"/>
<evidence type="ECO:0000313" key="8">
    <source>
        <dbReference type="Proteomes" id="UP000290848"/>
    </source>
</evidence>
<evidence type="ECO:0000256" key="1">
    <source>
        <dbReference type="ARBA" id="ARBA00004141"/>
    </source>
</evidence>
<evidence type="ECO:0000256" key="2">
    <source>
        <dbReference type="ARBA" id="ARBA00009773"/>
    </source>
</evidence>
<proteinExistence type="inferred from homology"/>
<comment type="caution">
    <text evidence="7">The sequence shown here is derived from an EMBL/GenBank/DDBJ whole genome shotgun (WGS) entry which is preliminary data.</text>
</comment>
<dbReference type="InterPro" id="IPR002549">
    <property type="entry name" value="AI-2E-like"/>
</dbReference>
<dbReference type="Proteomes" id="UP000290848">
    <property type="component" value="Unassembled WGS sequence"/>
</dbReference>
<comment type="similarity">
    <text evidence="2">Belongs to the autoinducer-2 exporter (AI-2E) (TC 2.A.86) family.</text>
</comment>
<gene>
    <name evidence="7" type="ORF">EKH83_03355</name>
</gene>
<protein>
    <submittedName>
        <fullName evidence="7">AI-2E family transporter</fullName>
    </submittedName>
</protein>
<dbReference type="EMBL" id="RXOC01000002">
    <property type="protein sequence ID" value="RXF71737.1"/>
    <property type="molecule type" value="Genomic_DNA"/>
</dbReference>
<feature type="transmembrane region" description="Helical" evidence="6">
    <location>
        <begin position="135"/>
        <end position="161"/>
    </location>
</feature>
<dbReference type="Pfam" id="PF01594">
    <property type="entry name" value="AI-2E_transport"/>
    <property type="match status" value="1"/>
</dbReference>
<dbReference type="RefSeq" id="WP_128767984.1">
    <property type="nucleotide sequence ID" value="NZ_RXOC01000002.1"/>
</dbReference>
<reference evidence="7 8" key="1">
    <citation type="submission" date="2018-12" db="EMBL/GenBank/DDBJ databases">
        <title>The Draft Genome Sequence of the Soil Bacterium Pedobacter tournemirensis R1.</title>
        <authorList>
            <person name="He J."/>
        </authorList>
    </citation>
    <scope>NUCLEOTIDE SEQUENCE [LARGE SCALE GENOMIC DNA]</scope>
    <source>
        <strain evidence="7 8">R1</strain>
    </source>
</reference>
<keyword evidence="5 6" id="KW-0472">Membrane</keyword>
<dbReference type="GO" id="GO:0016020">
    <property type="term" value="C:membrane"/>
    <property type="evidence" value="ECO:0007669"/>
    <property type="project" value="UniProtKB-SubCell"/>
</dbReference>
<feature type="transmembrane region" description="Helical" evidence="6">
    <location>
        <begin position="12"/>
        <end position="45"/>
    </location>
</feature>
<evidence type="ECO:0000256" key="6">
    <source>
        <dbReference type="SAM" id="Phobius"/>
    </source>
</evidence>
<evidence type="ECO:0000256" key="5">
    <source>
        <dbReference type="ARBA" id="ARBA00023136"/>
    </source>
</evidence>
<feature type="transmembrane region" description="Helical" evidence="6">
    <location>
        <begin position="295"/>
        <end position="323"/>
    </location>
</feature>
<comment type="subcellular location">
    <subcellularLocation>
        <location evidence="1">Membrane</location>
        <topology evidence="1">Multi-pass membrane protein</topology>
    </subcellularLocation>
</comment>
<dbReference type="PANTHER" id="PTHR21716">
    <property type="entry name" value="TRANSMEMBRANE PROTEIN"/>
    <property type="match status" value="1"/>
</dbReference>